<proteinExistence type="predicted"/>
<organism evidence="2 3">
    <name type="scientific">Candidatus Choladousia intestinavium</name>
    <dbReference type="NCBI Taxonomy" id="2840727"/>
    <lineage>
        <taxon>Bacteria</taxon>
        <taxon>Bacillati</taxon>
        <taxon>Bacillota</taxon>
        <taxon>Clostridia</taxon>
        <taxon>Lachnospirales</taxon>
        <taxon>Lachnospiraceae</taxon>
        <taxon>Lachnospiraceae incertae sedis</taxon>
        <taxon>Candidatus Choladousia</taxon>
    </lineage>
</organism>
<feature type="domain" description="Glycosyltransferase 2-like" evidence="1">
    <location>
        <begin position="5"/>
        <end position="158"/>
    </location>
</feature>
<dbReference type="Proteomes" id="UP000886757">
    <property type="component" value="Unassembled WGS sequence"/>
</dbReference>
<dbReference type="InterPro" id="IPR029044">
    <property type="entry name" value="Nucleotide-diphossugar_trans"/>
</dbReference>
<gene>
    <name evidence="2" type="ORF">IAB31_12320</name>
</gene>
<dbReference type="GO" id="GO:0006487">
    <property type="term" value="P:protein N-linked glycosylation"/>
    <property type="evidence" value="ECO:0007669"/>
    <property type="project" value="TreeGrafter"/>
</dbReference>
<comment type="caution">
    <text evidence="2">The sequence shown here is derived from an EMBL/GenBank/DDBJ whole genome shotgun (WGS) entry which is preliminary data.</text>
</comment>
<evidence type="ECO:0000313" key="3">
    <source>
        <dbReference type="Proteomes" id="UP000886757"/>
    </source>
</evidence>
<dbReference type="InterPro" id="IPR001173">
    <property type="entry name" value="Glyco_trans_2-like"/>
</dbReference>
<dbReference type="PANTHER" id="PTHR10859:SF114">
    <property type="entry name" value="DOLICHOL-PHOSPHATE MANNOSYLTRANSFERASE"/>
    <property type="match status" value="1"/>
</dbReference>
<reference evidence="2" key="2">
    <citation type="journal article" date="2021" name="PeerJ">
        <title>Extensive microbial diversity within the chicken gut microbiome revealed by metagenomics and culture.</title>
        <authorList>
            <person name="Gilroy R."/>
            <person name="Ravi A."/>
            <person name="Getino M."/>
            <person name="Pursley I."/>
            <person name="Horton D.L."/>
            <person name="Alikhan N.F."/>
            <person name="Baker D."/>
            <person name="Gharbi K."/>
            <person name="Hall N."/>
            <person name="Watson M."/>
            <person name="Adriaenssens E.M."/>
            <person name="Foster-Nyarko E."/>
            <person name="Jarju S."/>
            <person name="Secka A."/>
            <person name="Antonio M."/>
            <person name="Oren A."/>
            <person name="Chaudhuri R.R."/>
            <person name="La Ragione R."/>
            <person name="Hildebrand F."/>
            <person name="Pallen M.J."/>
        </authorList>
    </citation>
    <scope>NUCLEOTIDE SEQUENCE</scope>
    <source>
        <strain evidence="2">ChiSjej4B22-8148</strain>
    </source>
</reference>
<name>A0A9D1ADV4_9FIRM</name>
<dbReference type="PANTHER" id="PTHR10859">
    <property type="entry name" value="GLYCOSYL TRANSFERASE"/>
    <property type="match status" value="1"/>
</dbReference>
<dbReference type="EMBL" id="DVGK01000142">
    <property type="protein sequence ID" value="HIR14696.1"/>
    <property type="molecule type" value="Genomic_DNA"/>
</dbReference>
<dbReference type="Pfam" id="PF00535">
    <property type="entry name" value="Glycos_transf_2"/>
    <property type="match status" value="1"/>
</dbReference>
<dbReference type="Gene3D" id="3.90.550.10">
    <property type="entry name" value="Spore Coat Polysaccharide Biosynthesis Protein SpsA, Chain A"/>
    <property type="match status" value="1"/>
</dbReference>
<evidence type="ECO:0000313" key="2">
    <source>
        <dbReference type="EMBL" id="HIR14696.1"/>
    </source>
</evidence>
<dbReference type="CDD" id="cd04179">
    <property type="entry name" value="DPM_DPG-synthase_like"/>
    <property type="match status" value="1"/>
</dbReference>
<accession>A0A9D1ADV4</accession>
<reference evidence="2" key="1">
    <citation type="submission" date="2020-10" db="EMBL/GenBank/DDBJ databases">
        <authorList>
            <person name="Gilroy R."/>
        </authorList>
    </citation>
    <scope>NUCLEOTIDE SEQUENCE</scope>
    <source>
        <strain evidence="2">ChiSjej4B22-8148</strain>
    </source>
</reference>
<dbReference type="AlphaFoldDB" id="A0A9D1ADV4"/>
<evidence type="ECO:0000259" key="1">
    <source>
        <dbReference type="Pfam" id="PF00535"/>
    </source>
</evidence>
<protein>
    <submittedName>
        <fullName evidence="2">Glycosyltransferase family 2 protein</fullName>
    </submittedName>
</protein>
<dbReference type="SUPFAM" id="SSF53448">
    <property type="entry name" value="Nucleotide-diphospho-sugar transferases"/>
    <property type="match status" value="1"/>
</dbReference>
<sequence length="240" mass="27715">MNRIVIIPALNPDDGLKNIVKRNWELERQIILVDDGSDEEHRQIFYDLEEKCILLRHRENRGKGEAIKTALAYIKKMGLECDVIGVMDADGQHRPDDMEKLLIKAAVNPNTLVLGSRTIDREIPWASKMGNLLTRKIFQAATGIKVSDTQTGLRAFSAGMLDFMLEIPGQRYEYEMNVLVTCARKEVPILEVPIETIYHDKNNSCSHFRKVRDSVRIYRQLLKFSFFIEKQKSSYMTVRK</sequence>